<reference evidence="2" key="1">
    <citation type="submission" date="2020-07" db="EMBL/GenBank/DDBJ databases">
        <title>The High-quality genome of the commercially important snow crab, Chionoecetes opilio.</title>
        <authorList>
            <person name="Jeong J.-H."/>
            <person name="Ryu S."/>
        </authorList>
    </citation>
    <scope>NUCLEOTIDE SEQUENCE</scope>
    <source>
        <strain evidence="2">MADBK_172401_WGS</strain>
        <tissue evidence="2">Digestive gland</tissue>
    </source>
</reference>
<organism evidence="2 3">
    <name type="scientific">Chionoecetes opilio</name>
    <name type="common">Atlantic snow crab</name>
    <name type="synonym">Cancer opilio</name>
    <dbReference type="NCBI Taxonomy" id="41210"/>
    <lineage>
        <taxon>Eukaryota</taxon>
        <taxon>Metazoa</taxon>
        <taxon>Ecdysozoa</taxon>
        <taxon>Arthropoda</taxon>
        <taxon>Crustacea</taxon>
        <taxon>Multicrustacea</taxon>
        <taxon>Malacostraca</taxon>
        <taxon>Eumalacostraca</taxon>
        <taxon>Eucarida</taxon>
        <taxon>Decapoda</taxon>
        <taxon>Pleocyemata</taxon>
        <taxon>Brachyura</taxon>
        <taxon>Eubrachyura</taxon>
        <taxon>Majoidea</taxon>
        <taxon>Majidae</taxon>
        <taxon>Chionoecetes</taxon>
    </lineage>
</organism>
<dbReference type="EMBL" id="JACEEZ010007050">
    <property type="protein sequence ID" value="KAG0724352.1"/>
    <property type="molecule type" value="Genomic_DNA"/>
</dbReference>
<sequence length="129" mass="13721">MAAGNQKQASSEFLLNPNANTLQHARFEAVVSKTEGDDLVPDARLSTSFKTTGSHVLPVESELAGTPRRNSASSSPGGGWRCGPPYRQRGTGGVFRPQSRANLSGISRFRSSRIFSGLALPRNSCSFGP</sequence>
<gene>
    <name evidence="2" type="ORF">GWK47_040762</name>
</gene>
<accession>A0A8J5CZR9</accession>
<dbReference type="Proteomes" id="UP000770661">
    <property type="component" value="Unassembled WGS sequence"/>
</dbReference>
<evidence type="ECO:0000313" key="3">
    <source>
        <dbReference type="Proteomes" id="UP000770661"/>
    </source>
</evidence>
<dbReference type="AlphaFoldDB" id="A0A8J5CZR9"/>
<protein>
    <submittedName>
        <fullName evidence="2">Uncharacterized protein</fullName>
    </submittedName>
</protein>
<evidence type="ECO:0000313" key="2">
    <source>
        <dbReference type="EMBL" id="KAG0724352.1"/>
    </source>
</evidence>
<proteinExistence type="predicted"/>
<name>A0A8J5CZR9_CHIOP</name>
<keyword evidence="3" id="KW-1185">Reference proteome</keyword>
<comment type="caution">
    <text evidence="2">The sequence shown here is derived from an EMBL/GenBank/DDBJ whole genome shotgun (WGS) entry which is preliminary data.</text>
</comment>
<evidence type="ECO:0000256" key="1">
    <source>
        <dbReference type="SAM" id="MobiDB-lite"/>
    </source>
</evidence>
<feature type="region of interest" description="Disordered" evidence="1">
    <location>
        <begin position="59"/>
        <end position="99"/>
    </location>
</feature>